<accession>A0ACC1SEM0</accession>
<gene>
    <name evidence="1" type="ORF">NM688_g6577</name>
</gene>
<evidence type="ECO:0000313" key="1">
    <source>
        <dbReference type="EMBL" id="KAJ3538033.1"/>
    </source>
</evidence>
<proteinExistence type="predicted"/>
<keyword evidence="2" id="KW-1185">Reference proteome</keyword>
<name>A0ACC1SEM0_9APHY</name>
<sequence>MLIRKQKHTSLYPKGYVDRLQKRISQVEALLHKIKPDLVVSEDGRDMVVTEIPRSEDHSEGDSSVDEEESDLEYLLPPALSSLSLDSSEGSDSAHDNAHDSGDDDVPQELCRILSRLSSEMDSDSPHFFGDSSPLFILKNVLETRESTGLPTLSSTANPVEKGQPCRCPLLCRIHPWPPSTKDTSPTRDFNFPPLDLMNSLVELYFTFYNSYLPVLHYQTFMQAINVRLHLHDDGFGAVALLVCALGSKASDDPRVLLEDHMSDGWHSAGWKWFRQVDLGEKALFSSATLHDLQIACLSAIYLRNTSSPDSSHICTGLGLRLAQNMGADRRRSYYGMQQIDQELLKRVFWVLVYLDWSYSPSVGRPSSIRREDIDLDLPLQCDDEYWIHADPRVAFRQPLGVPSKVAFFNCLLRLSQINIFAFRTLYSSTRVRTAMKNSNPEWERRAVAELDTALVHWFREVPLHLQWDPHNPSIIFLSQSATLHAAYYALQIAIHRPFIPHPLKSTEASSVSSLMICMTAAKGCVRVLDKLSQRSTPLLATVICDNVISLFVAGIVLLIGVWREKEIKASNASIEGELADLQRVKEMLNTTESRWHSAGRIWDMLRAVATVGEIPTSPLMPSSYKEHLASGEQALEEVWLRSRLPKHFGKRLAERSLIYHHPIVSGIAAVEEGSRAPLPSPYNPHLGISPAVTLNRLSARSKGFNPGSTCCLQMQAQSNNINFSDAPIWSRVAGDAVTGEVHLNFLNFQRVPTEDVRDELRGTIFAYVSLVWLLSLPLNHPGFAGM</sequence>
<protein>
    <submittedName>
        <fullName evidence="1">Uncharacterized protein</fullName>
    </submittedName>
</protein>
<dbReference type="EMBL" id="JANHOG010001380">
    <property type="protein sequence ID" value="KAJ3538033.1"/>
    <property type="molecule type" value="Genomic_DNA"/>
</dbReference>
<comment type="caution">
    <text evidence="1">The sequence shown here is derived from an EMBL/GenBank/DDBJ whole genome shotgun (WGS) entry which is preliminary data.</text>
</comment>
<evidence type="ECO:0000313" key="2">
    <source>
        <dbReference type="Proteomes" id="UP001148662"/>
    </source>
</evidence>
<reference evidence="1" key="1">
    <citation type="submission" date="2022-07" db="EMBL/GenBank/DDBJ databases">
        <title>Genome Sequence of Phlebia brevispora.</title>
        <authorList>
            <person name="Buettner E."/>
        </authorList>
    </citation>
    <scope>NUCLEOTIDE SEQUENCE</scope>
    <source>
        <strain evidence="1">MPL23</strain>
    </source>
</reference>
<organism evidence="1 2">
    <name type="scientific">Phlebia brevispora</name>
    <dbReference type="NCBI Taxonomy" id="194682"/>
    <lineage>
        <taxon>Eukaryota</taxon>
        <taxon>Fungi</taxon>
        <taxon>Dikarya</taxon>
        <taxon>Basidiomycota</taxon>
        <taxon>Agaricomycotina</taxon>
        <taxon>Agaricomycetes</taxon>
        <taxon>Polyporales</taxon>
        <taxon>Meruliaceae</taxon>
        <taxon>Phlebia</taxon>
    </lineage>
</organism>
<dbReference type="Proteomes" id="UP001148662">
    <property type="component" value="Unassembled WGS sequence"/>
</dbReference>